<evidence type="ECO:0000313" key="3">
    <source>
        <dbReference type="Proteomes" id="UP001595699"/>
    </source>
</evidence>
<dbReference type="RefSeq" id="WP_205117961.1">
    <property type="nucleotide sequence ID" value="NZ_JAFBCM010000001.1"/>
</dbReference>
<evidence type="ECO:0000259" key="1">
    <source>
        <dbReference type="Pfam" id="PF00582"/>
    </source>
</evidence>
<gene>
    <name evidence="2" type="ORF">ACFOUW_36330</name>
</gene>
<dbReference type="Gene3D" id="3.40.50.620">
    <property type="entry name" value="HUPs"/>
    <property type="match status" value="1"/>
</dbReference>
<keyword evidence="3" id="KW-1185">Reference proteome</keyword>
<reference evidence="3" key="1">
    <citation type="journal article" date="2019" name="Int. J. Syst. Evol. Microbiol.">
        <title>The Global Catalogue of Microorganisms (GCM) 10K type strain sequencing project: providing services to taxonomists for standard genome sequencing and annotation.</title>
        <authorList>
            <consortium name="The Broad Institute Genomics Platform"/>
            <consortium name="The Broad Institute Genome Sequencing Center for Infectious Disease"/>
            <person name="Wu L."/>
            <person name="Ma J."/>
        </authorList>
    </citation>
    <scope>NUCLEOTIDE SEQUENCE [LARGE SCALE GENOMIC DNA]</scope>
    <source>
        <strain evidence="3">CGMCC 4.7241</strain>
    </source>
</reference>
<sequence length="151" mass="16452">MTQFLVVGVDDTEAGRQALIWALSEGRDGWKTVKAVSVWNYDYNGVDALLNPDAVQEKTAQKLDLAIKEALDGQAPPPIDTVVQQGRPDEVLCTEASGARALILGPPGSSRRSGHVVAGCLRRAPCPVVVLPQSYEDPNGGRHRARRFRWH</sequence>
<proteinExistence type="predicted"/>
<organism evidence="2 3">
    <name type="scientific">Tenggerimyces flavus</name>
    <dbReference type="NCBI Taxonomy" id="1708749"/>
    <lineage>
        <taxon>Bacteria</taxon>
        <taxon>Bacillati</taxon>
        <taxon>Actinomycetota</taxon>
        <taxon>Actinomycetes</taxon>
        <taxon>Propionibacteriales</taxon>
        <taxon>Nocardioidaceae</taxon>
        <taxon>Tenggerimyces</taxon>
    </lineage>
</organism>
<dbReference type="SUPFAM" id="SSF52402">
    <property type="entry name" value="Adenine nucleotide alpha hydrolases-like"/>
    <property type="match status" value="1"/>
</dbReference>
<dbReference type="Proteomes" id="UP001595699">
    <property type="component" value="Unassembled WGS sequence"/>
</dbReference>
<name>A0ABV7YQL0_9ACTN</name>
<comment type="caution">
    <text evidence="2">The sequence shown here is derived from an EMBL/GenBank/DDBJ whole genome shotgun (WGS) entry which is preliminary data.</text>
</comment>
<dbReference type="Pfam" id="PF00582">
    <property type="entry name" value="Usp"/>
    <property type="match status" value="1"/>
</dbReference>
<feature type="domain" description="UspA" evidence="1">
    <location>
        <begin position="5"/>
        <end position="132"/>
    </location>
</feature>
<protein>
    <submittedName>
        <fullName evidence="2">Universal stress protein</fullName>
    </submittedName>
</protein>
<dbReference type="InterPro" id="IPR014729">
    <property type="entry name" value="Rossmann-like_a/b/a_fold"/>
</dbReference>
<accession>A0ABV7YQL0</accession>
<evidence type="ECO:0000313" key="2">
    <source>
        <dbReference type="EMBL" id="MFC3766344.1"/>
    </source>
</evidence>
<dbReference type="InterPro" id="IPR006016">
    <property type="entry name" value="UspA"/>
</dbReference>
<dbReference type="EMBL" id="JBHRZH010000051">
    <property type="protein sequence ID" value="MFC3766344.1"/>
    <property type="molecule type" value="Genomic_DNA"/>
</dbReference>
<dbReference type="CDD" id="cd00293">
    <property type="entry name" value="USP-like"/>
    <property type="match status" value="1"/>
</dbReference>